<protein>
    <submittedName>
        <fullName evidence="2">Uncharacterized protein</fullName>
    </submittedName>
</protein>
<name>A0ABV9AX60_9ACTN</name>
<proteinExistence type="predicted"/>
<dbReference type="Proteomes" id="UP001595839">
    <property type="component" value="Unassembled WGS sequence"/>
</dbReference>
<reference evidence="3" key="1">
    <citation type="journal article" date="2019" name="Int. J. Syst. Evol. Microbiol.">
        <title>The Global Catalogue of Microorganisms (GCM) 10K type strain sequencing project: providing services to taxonomists for standard genome sequencing and annotation.</title>
        <authorList>
            <consortium name="The Broad Institute Genomics Platform"/>
            <consortium name="The Broad Institute Genome Sequencing Center for Infectious Disease"/>
            <person name="Wu L."/>
            <person name="Ma J."/>
        </authorList>
    </citation>
    <scope>NUCLEOTIDE SEQUENCE [LARGE SCALE GENOMIC DNA]</scope>
    <source>
        <strain evidence="3">CGMCC 4.7177</strain>
    </source>
</reference>
<organism evidence="2 3">
    <name type="scientific">Streptomyces vulcanius</name>
    <dbReference type="NCBI Taxonomy" id="1441876"/>
    <lineage>
        <taxon>Bacteria</taxon>
        <taxon>Bacillati</taxon>
        <taxon>Actinomycetota</taxon>
        <taxon>Actinomycetes</taxon>
        <taxon>Kitasatosporales</taxon>
        <taxon>Streptomycetaceae</taxon>
        <taxon>Streptomyces</taxon>
    </lineage>
</organism>
<sequence>MTDQEDPDVLLTTEDVEVGAQKYVSTSATHPFSCPSPWPAARAVAANRKGHGDRWRPGAVSMALPRRPAWAADQHHTADAAAEQPPLRPNQARSTALFHLATAIPAAILARTLGIGIGIGIGTDVAVDWQRLSAGDWATYAAEVSQLPVRTDQRPASNT</sequence>
<feature type="region of interest" description="Disordered" evidence="1">
    <location>
        <begin position="68"/>
        <end position="89"/>
    </location>
</feature>
<evidence type="ECO:0000313" key="2">
    <source>
        <dbReference type="EMBL" id="MFC4503611.1"/>
    </source>
</evidence>
<evidence type="ECO:0000313" key="3">
    <source>
        <dbReference type="Proteomes" id="UP001595839"/>
    </source>
</evidence>
<evidence type="ECO:0000256" key="1">
    <source>
        <dbReference type="SAM" id="MobiDB-lite"/>
    </source>
</evidence>
<keyword evidence="3" id="KW-1185">Reference proteome</keyword>
<accession>A0ABV9AX60</accession>
<dbReference type="EMBL" id="JBHSFK010000021">
    <property type="protein sequence ID" value="MFC4503611.1"/>
    <property type="molecule type" value="Genomic_DNA"/>
</dbReference>
<gene>
    <name evidence="2" type="ORF">ACFPIH_29545</name>
</gene>
<comment type="caution">
    <text evidence="2">The sequence shown here is derived from an EMBL/GenBank/DDBJ whole genome shotgun (WGS) entry which is preliminary data.</text>
</comment>
<dbReference type="RefSeq" id="WP_381178712.1">
    <property type="nucleotide sequence ID" value="NZ_JBHSFK010000021.1"/>
</dbReference>